<dbReference type="Proteomes" id="UP000503197">
    <property type="component" value="Chromosome"/>
</dbReference>
<dbReference type="InterPro" id="IPR009241">
    <property type="entry name" value="HigB-like"/>
</dbReference>
<accession>A0A0D7UWR6</accession>
<protein>
    <recommendedName>
        <fullName evidence="3">Phage-related protein</fullName>
    </recommendedName>
</protein>
<dbReference type="AlphaFoldDB" id="A0A0D7UWR6"/>
<dbReference type="EMBL" id="AP022821">
    <property type="protein sequence ID" value="BCA90596.1"/>
    <property type="molecule type" value="Genomic_DNA"/>
</dbReference>
<evidence type="ECO:0000313" key="2">
    <source>
        <dbReference type="Proteomes" id="UP000503197"/>
    </source>
</evidence>
<evidence type="ECO:0008006" key="3">
    <source>
        <dbReference type="Google" id="ProtNLM"/>
    </source>
</evidence>
<dbReference type="OrthoDB" id="9797093at2"/>
<dbReference type="Pfam" id="PF05973">
    <property type="entry name" value="Gp49"/>
    <property type="match status" value="1"/>
</dbReference>
<dbReference type="RefSeq" id="WP_044629647.1">
    <property type="nucleotide sequence ID" value="NZ_AP022821.1"/>
</dbReference>
<proteinExistence type="predicted"/>
<name>A0A0D7UWR6_9GAMM</name>
<gene>
    <name evidence="1" type="ORF">HMSLTHF_03710</name>
</gene>
<organism evidence="1 2">
    <name type="scientific">Vreelandella aquamarina</name>
    <dbReference type="NCBI Taxonomy" id="77097"/>
    <lineage>
        <taxon>Bacteria</taxon>
        <taxon>Pseudomonadati</taxon>
        <taxon>Pseudomonadota</taxon>
        <taxon>Gammaproteobacteria</taxon>
        <taxon>Oceanospirillales</taxon>
        <taxon>Halomonadaceae</taxon>
        <taxon>Vreelandella</taxon>
    </lineage>
</organism>
<reference evidence="1 2" key="1">
    <citation type="submission" date="2020-02" db="EMBL/GenBank/DDBJ databases">
        <title>Complete Genome Sequence of Halomonas meridiana strain BAA-801, Isolated from Deep Sea Thermal Vent.</title>
        <authorList>
            <person name="Takahashi Y."/>
            <person name="Takahashi H."/>
            <person name="Galipon J."/>
            <person name="Arakawa K."/>
        </authorList>
    </citation>
    <scope>NUCLEOTIDE SEQUENCE [LARGE SCALE GENOMIC DNA]</scope>
    <source>
        <strain evidence="1 2">Slthf1</strain>
    </source>
</reference>
<evidence type="ECO:0000313" key="1">
    <source>
        <dbReference type="EMBL" id="BCA90596.1"/>
    </source>
</evidence>
<sequence length="107" mass="12199">MARKKPVAFVGDSKDRLRDFPLDAKREAGFQIDKIQSGGQPDDFRPMPSVGSGVMEIRVRDHNGAFRVFYVASRGDVVFILHCFQKKTQKTSQKDINLGKQRYKELP</sequence>